<protein>
    <submittedName>
        <fullName evidence="1">Uncharacterized protein</fullName>
    </submittedName>
</protein>
<name>A0ACC2VB97_9TREE</name>
<evidence type="ECO:0000313" key="1">
    <source>
        <dbReference type="EMBL" id="KAJ9096365.1"/>
    </source>
</evidence>
<evidence type="ECO:0000313" key="2">
    <source>
        <dbReference type="Proteomes" id="UP001227268"/>
    </source>
</evidence>
<accession>A0ACC2VB97</accession>
<reference evidence="1" key="1">
    <citation type="submission" date="2023-04" db="EMBL/GenBank/DDBJ databases">
        <title>Draft Genome sequencing of Naganishia species isolated from polar environments using Oxford Nanopore Technology.</title>
        <authorList>
            <person name="Leo P."/>
            <person name="Venkateswaran K."/>
        </authorList>
    </citation>
    <scope>NUCLEOTIDE SEQUENCE</scope>
    <source>
        <strain evidence="1">MNA-CCFEE 5423</strain>
    </source>
</reference>
<organism evidence="1 2">
    <name type="scientific">Naganishia friedmannii</name>
    <dbReference type="NCBI Taxonomy" id="89922"/>
    <lineage>
        <taxon>Eukaryota</taxon>
        <taxon>Fungi</taxon>
        <taxon>Dikarya</taxon>
        <taxon>Basidiomycota</taxon>
        <taxon>Agaricomycotina</taxon>
        <taxon>Tremellomycetes</taxon>
        <taxon>Filobasidiales</taxon>
        <taxon>Filobasidiaceae</taxon>
        <taxon>Naganishia</taxon>
    </lineage>
</organism>
<gene>
    <name evidence="1" type="ORF">QFC21_005186</name>
</gene>
<proteinExistence type="predicted"/>
<comment type="caution">
    <text evidence="1">The sequence shown here is derived from an EMBL/GenBank/DDBJ whole genome shotgun (WGS) entry which is preliminary data.</text>
</comment>
<keyword evidence="2" id="KW-1185">Reference proteome</keyword>
<dbReference type="Proteomes" id="UP001227268">
    <property type="component" value="Unassembled WGS sequence"/>
</dbReference>
<dbReference type="EMBL" id="JASBWT010000019">
    <property type="protein sequence ID" value="KAJ9096365.1"/>
    <property type="molecule type" value="Genomic_DNA"/>
</dbReference>
<sequence>MKALWALFASEIKAERDAKPHRTSQHRTIHSPPPGDLIVDQEDQPDVSFIACTIKLTTQIKPMMLSRHIFRPAAQGVTRSAFFSSSSRALNKVPTPTMETPEKKPDSVSSGNDKPKDLNLDNQSPKDNISSEELKAQAEHAKNDKTKNDGIYKRTGQ</sequence>